<protein>
    <submittedName>
        <fullName evidence="2">Uncharacterized protein</fullName>
    </submittedName>
</protein>
<dbReference type="Proteomes" id="UP000078437">
    <property type="component" value="Chromosome"/>
</dbReference>
<dbReference type="AlphaFoldDB" id="A0A191WJX6"/>
<feature type="transmembrane region" description="Helical" evidence="1">
    <location>
        <begin position="12"/>
        <end position="38"/>
    </location>
</feature>
<accession>A0A191WJX6</accession>
<keyword evidence="1" id="KW-0812">Transmembrane</keyword>
<keyword evidence="1" id="KW-1133">Transmembrane helix</keyword>
<organism evidence="2 3">
    <name type="scientific">Agromyces aureus</name>
    <dbReference type="NCBI Taxonomy" id="453304"/>
    <lineage>
        <taxon>Bacteria</taxon>
        <taxon>Bacillati</taxon>
        <taxon>Actinomycetota</taxon>
        <taxon>Actinomycetes</taxon>
        <taxon>Micrococcales</taxon>
        <taxon>Microbacteriaceae</taxon>
        <taxon>Agromyces</taxon>
    </lineage>
</organism>
<keyword evidence="1" id="KW-0472">Membrane</keyword>
<dbReference type="EMBL" id="CP013979">
    <property type="protein sequence ID" value="ANJ28556.1"/>
    <property type="molecule type" value="Genomic_DNA"/>
</dbReference>
<gene>
    <name evidence="2" type="ORF">ATC03_19480</name>
</gene>
<sequence>MPRRLPTERQAWGAGLLVAGIGVLLWLGCLFMMARLGWDLSMEVGSGGGGRSGGVQVPAGVALAILGLLGLGCVALGGLVTRNALRDIRDER</sequence>
<proteinExistence type="predicted"/>
<reference evidence="3" key="2">
    <citation type="submission" date="2016-01" db="EMBL/GenBank/DDBJ databases">
        <title>Complete genome sequence of Agromyces aureus AR33T and comparison with related organisms.</title>
        <authorList>
            <person name="Corretto E."/>
            <person name="Antonielli L."/>
            <person name="Sessitsch A."/>
            <person name="Brader G."/>
        </authorList>
    </citation>
    <scope>NUCLEOTIDE SEQUENCE [LARGE SCALE GENOMIC DNA]</scope>
    <source>
        <strain evidence="3">AR33</strain>
    </source>
</reference>
<dbReference type="KEGG" id="agy:ATC03_19480"/>
<dbReference type="RefSeq" id="WP_067880885.1">
    <property type="nucleotide sequence ID" value="NZ_CP013979.1"/>
</dbReference>
<dbReference type="STRING" id="453304.ATC03_19480"/>
<evidence type="ECO:0000313" key="2">
    <source>
        <dbReference type="EMBL" id="ANJ28556.1"/>
    </source>
</evidence>
<name>A0A191WJX6_9MICO</name>
<reference evidence="2 3" key="1">
    <citation type="journal article" date="2016" name="Int. J. Syst. Evol. Microbiol.">
        <title>Agromyces aureus sp. nov., isolated from the rhizosphere of Salix caprea L. grown in a heavy-metal-contaminated soil.</title>
        <authorList>
            <person name="Corretto E."/>
            <person name="Antonielli L."/>
            <person name="Sessitsch A."/>
            <person name="Compant S."/>
            <person name="Gorfer M."/>
            <person name="Kuffner M."/>
            <person name="Brader G."/>
        </authorList>
    </citation>
    <scope>NUCLEOTIDE SEQUENCE [LARGE SCALE GENOMIC DNA]</scope>
    <source>
        <strain evidence="2 3">AR33</strain>
    </source>
</reference>
<dbReference type="PROSITE" id="PS51257">
    <property type="entry name" value="PROKAR_LIPOPROTEIN"/>
    <property type="match status" value="1"/>
</dbReference>
<keyword evidence="3" id="KW-1185">Reference proteome</keyword>
<evidence type="ECO:0000313" key="3">
    <source>
        <dbReference type="Proteomes" id="UP000078437"/>
    </source>
</evidence>
<evidence type="ECO:0000256" key="1">
    <source>
        <dbReference type="SAM" id="Phobius"/>
    </source>
</evidence>
<feature type="transmembrane region" description="Helical" evidence="1">
    <location>
        <begin position="58"/>
        <end position="80"/>
    </location>
</feature>